<dbReference type="Pfam" id="PF00071">
    <property type="entry name" value="Ras"/>
    <property type="match status" value="1"/>
</dbReference>
<dbReference type="SUPFAM" id="SSF52540">
    <property type="entry name" value="P-loop containing nucleoside triphosphate hydrolases"/>
    <property type="match status" value="1"/>
</dbReference>
<evidence type="ECO:0000256" key="2">
    <source>
        <dbReference type="ARBA" id="ARBA00023134"/>
    </source>
</evidence>
<dbReference type="InterPro" id="IPR001806">
    <property type="entry name" value="Small_GTPase"/>
</dbReference>
<comment type="caution">
    <text evidence="4">The sequence shown here is derived from an EMBL/GenBank/DDBJ whole genome shotgun (WGS) entry which is preliminary data.</text>
</comment>
<dbReference type="GO" id="GO:0005525">
    <property type="term" value="F:GTP binding"/>
    <property type="evidence" value="ECO:0007669"/>
    <property type="project" value="UniProtKB-KW"/>
</dbReference>
<dbReference type="SMART" id="SM00174">
    <property type="entry name" value="RHO"/>
    <property type="match status" value="1"/>
</dbReference>
<keyword evidence="3" id="KW-0812">Transmembrane</keyword>
<dbReference type="NCBIfam" id="TIGR00231">
    <property type="entry name" value="small_GTP"/>
    <property type="match status" value="1"/>
</dbReference>
<evidence type="ECO:0000256" key="1">
    <source>
        <dbReference type="ARBA" id="ARBA00022741"/>
    </source>
</evidence>
<dbReference type="OrthoDB" id="8830751at2759"/>
<reference evidence="4" key="1">
    <citation type="submission" date="2021-03" db="EMBL/GenBank/DDBJ databases">
        <authorList>
            <person name="Bekaert M."/>
        </authorList>
    </citation>
    <scope>NUCLEOTIDE SEQUENCE</scope>
</reference>
<organism evidence="4 5">
    <name type="scientific">Mytilus edulis</name>
    <name type="common">Blue mussel</name>
    <dbReference type="NCBI Taxonomy" id="6550"/>
    <lineage>
        <taxon>Eukaryota</taxon>
        <taxon>Metazoa</taxon>
        <taxon>Spiralia</taxon>
        <taxon>Lophotrochozoa</taxon>
        <taxon>Mollusca</taxon>
        <taxon>Bivalvia</taxon>
        <taxon>Autobranchia</taxon>
        <taxon>Pteriomorphia</taxon>
        <taxon>Mytilida</taxon>
        <taxon>Mytiloidea</taxon>
        <taxon>Mytilidae</taxon>
        <taxon>Mytilinae</taxon>
        <taxon>Mytilus</taxon>
    </lineage>
</organism>
<dbReference type="GO" id="GO:0007264">
    <property type="term" value="P:small GTPase-mediated signal transduction"/>
    <property type="evidence" value="ECO:0007669"/>
    <property type="project" value="InterPro"/>
</dbReference>
<dbReference type="Gene3D" id="3.40.50.300">
    <property type="entry name" value="P-loop containing nucleotide triphosphate hydrolases"/>
    <property type="match status" value="1"/>
</dbReference>
<dbReference type="EMBL" id="CAJPWZ010002564">
    <property type="protein sequence ID" value="CAG2240522.1"/>
    <property type="molecule type" value="Genomic_DNA"/>
</dbReference>
<accession>A0A8S3UE79</accession>
<dbReference type="InterPro" id="IPR027417">
    <property type="entry name" value="P-loop_NTPase"/>
</dbReference>
<evidence type="ECO:0000256" key="3">
    <source>
        <dbReference type="SAM" id="Phobius"/>
    </source>
</evidence>
<feature type="transmembrane region" description="Helical" evidence="3">
    <location>
        <begin position="241"/>
        <end position="260"/>
    </location>
</feature>
<dbReference type="PANTHER" id="PTHR24072">
    <property type="entry name" value="RHO FAMILY GTPASE"/>
    <property type="match status" value="1"/>
</dbReference>
<dbReference type="Gene3D" id="1.20.140.150">
    <property type="match status" value="1"/>
</dbReference>
<keyword evidence="5" id="KW-1185">Reference proteome</keyword>
<protein>
    <submittedName>
        <fullName evidence="4">RHOA</fullName>
    </submittedName>
</protein>
<evidence type="ECO:0000313" key="5">
    <source>
        <dbReference type="Proteomes" id="UP000683360"/>
    </source>
</evidence>
<feature type="transmembrane region" description="Helical" evidence="3">
    <location>
        <begin position="206"/>
        <end position="226"/>
    </location>
</feature>
<keyword evidence="3" id="KW-1133">Transmembrane helix</keyword>
<gene>
    <name evidence="4" type="ORF">MEDL_52822</name>
</gene>
<dbReference type="InterPro" id="IPR005225">
    <property type="entry name" value="Small_GTP-bd"/>
</dbReference>
<keyword evidence="1" id="KW-0547">Nucleotide-binding</keyword>
<dbReference type="PROSITE" id="PS51421">
    <property type="entry name" value="RAS"/>
    <property type="match status" value="1"/>
</dbReference>
<evidence type="ECO:0000313" key="4">
    <source>
        <dbReference type="EMBL" id="CAG2240522.1"/>
    </source>
</evidence>
<dbReference type="PROSITE" id="PS51419">
    <property type="entry name" value="RAB"/>
    <property type="match status" value="1"/>
</dbReference>
<dbReference type="PRINTS" id="PR00449">
    <property type="entry name" value="RASTRNSFRMNG"/>
</dbReference>
<dbReference type="Proteomes" id="UP000683360">
    <property type="component" value="Unassembled WGS sequence"/>
</dbReference>
<feature type="transmembrane region" description="Helical" evidence="3">
    <location>
        <begin position="176"/>
        <end position="194"/>
    </location>
</feature>
<dbReference type="AlphaFoldDB" id="A0A8S3UE79"/>
<proteinExistence type="predicted"/>
<dbReference type="SMART" id="SM00175">
    <property type="entry name" value="RAB"/>
    <property type="match status" value="1"/>
</dbReference>
<dbReference type="GO" id="GO:0003924">
    <property type="term" value="F:GTPase activity"/>
    <property type="evidence" value="ECO:0007669"/>
    <property type="project" value="InterPro"/>
</dbReference>
<sequence>MEDDDRLRPLRLYQEIDVILLCFSIGSPDSLESIAEKWTPEVKRFCPNVPLILVGNEKDQRNDENIKRDLLKMKQKPVRPKDGRAMAKQIKAYCYLECSTKTKEGVREVFETATRAALQARKRITVASIPKWSTHESGSDGLWQICYINGGSDTCALWPDYLKSPNHKTVEIVSCLGLSFYILFVVMSALTICWTNQWKKARAIKYTTVVLAILAVAFVIACLMIYKNDIKSGNNTISLCWYFALVGAVIAAIVIPFYLIDACRTVDPKKSDREK</sequence>
<keyword evidence="3" id="KW-0472">Membrane</keyword>
<dbReference type="PROSITE" id="PS51420">
    <property type="entry name" value="RHO"/>
    <property type="match status" value="1"/>
</dbReference>
<name>A0A8S3UE79_MYTED</name>
<keyword evidence="2" id="KW-0342">GTP-binding</keyword>
<dbReference type="InterPro" id="IPR003578">
    <property type="entry name" value="Small_GTPase_Rho"/>
</dbReference>